<keyword evidence="5" id="KW-1185">Reference proteome</keyword>
<dbReference type="Gene3D" id="3.40.630.30">
    <property type="match status" value="1"/>
</dbReference>
<dbReference type="EMBL" id="SEWE01000031">
    <property type="protein sequence ID" value="RYU78341.1"/>
    <property type="molecule type" value="Genomic_DNA"/>
</dbReference>
<dbReference type="AlphaFoldDB" id="A0A4V1ZAJ1"/>
<dbReference type="PANTHER" id="PTHR43072:SF23">
    <property type="entry name" value="UPF0039 PROTEIN C11D3.02C"/>
    <property type="match status" value="1"/>
</dbReference>
<accession>A0A4V1ZAJ1</accession>
<dbReference type="PROSITE" id="PS51186">
    <property type="entry name" value="GNAT"/>
    <property type="match status" value="1"/>
</dbReference>
<dbReference type="RefSeq" id="WP_129921840.1">
    <property type="nucleotide sequence ID" value="NZ_SEWE01000031.1"/>
</dbReference>
<evidence type="ECO:0000313" key="4">
    <source>
        <dbReference type="EMBL" id="RYU78341.1"/>
    </source>
</evidence>
<dbReference type="OrthoDB" id="9799096at2"/>
<dbReference type="CDD" id="cd04301">
    <property type="entry name" value="NAT_SF"/>
    <property type="match status" value="1"/>
</dbReference>
<gene>
    <name evidence="4" type="ORF">EWM57_14305</name>
</gene>
<dbReference type="InterPro" id="IPR016181">
    <property type="entry name" value="Acyl_CoA_acyltransferase"/>
</dbReference>
<proteinExistence type="predicted"/>
<dbReference type="InterPro" id="IPR000182">
    <property type="entry name" value="GNAT_dom"/>
</dbReference>
<dbReference type="GO" id="GO:0016747">
    <property type="term" value="F:acyltransferase activity, transferring groups other than amino-acyl groups"/>
    <property type="evidence" value="ECO:0007669"/>
    <property type="project" value="InterPro"/>
</dbReference>
<evidence type="ECO:0000259" key="3">
    <source>
        <dbReference type="PROSITE" id="PS51186"/>
    </source>
</evidence>
<evidence type="ECO:0000256" key="1">
    <source>
        <dbReference type="ARBA" id="ARBA00022679"/>
    </source>
</evidence>
<dbReference type="PANTHER" id="PTHR43072">
    <property type="entry name" value="N-ACETYLTRANSFERASE"/>
    <property type="match status" value="1"/>
</dbReference>
<evidence type="ECO:0000313" key="5">
    <source>
        <dbReference type="Proteomes" id="UP000294155"/>
    </source>
</evidence>
<keyword evidence="1 4" id="KW-0808">Transferase</keyword>
<name>A0A4V1ZAJ1_9BACT</name>
<protein>
    <submittedName>
        <fullName evidence="4">N-acetyltransferase family protein</fullName>
    </submittedName>
</protein>
<keyword evidence="2" id="KW-0012">Acyltransferase</keyword>
<reference evidence="4 5" key="1">
    <citation type="submission" date="2019-02" db="EMBL/GenBank/DDBJ databases">
        <title>Bacterial novel species isolated from soil.</title>
        <authorList>
            <person name="Jung H.-Y."/>
        </authorList>
    </citation>
    <scope>NUCLEOTIDE SEQUENCE [LARGE SCALE GENOMIC DNA]</scope>
    <source>
        <strain evidence="4 5">1-3-3-3</strain>
    </source>
</reference>
<feature type="domain" description="N-acetyltransferase" evidence="3">
    <location>
        <begin position="1"/>
        <end position="153"/>
    </location>
</feature>
<dbReference type="Proteomes" id="UP000294155">
    <property type="component" value="Unassembled WGS sequence"/>
</dbReference>
<evidence type="ECO:0000256" key="2">
    <source>
        <dbReference type="ARBA" id="ARBA00023315"/>
    </source>
</evidence>
<organism evidence="4 5">
    <name type="scientific">Hymenobacter persicinus</name>
    <dbReference type="NCBI Taxonomy" id="2025506"/>
    <lineage>
        <taxon>Bacteria</taxon>
        <taxon>Pseudomonadati</taxon>
        <taxon>Bacteroidota</taxon>
        <taxon>Cytophagia</taxon>
        <taxon>Cytophagales</taxon>
        <taxon>Hymenobacteraceae</taxon>
        <taxon>Hymenobacter</taxon>
    </lineage>
</organism>
<dbReference type="SUPFAM" id="SSF55729">
    <property type="entry name" value="Acyl-CoA N-acyltransferases (Nat)"/>
    <property type="match status" value="1"/>
</dbReference>
<dbReference type="Pfam" id="PF00583">
    <property type="entry name" value="Acetyltransf_1"/>
    <property type="match status" value="1"/>
</dbReference>
<sequence length="164" mass="17883">MNLLPLSVAHWDQVRAIYEQGLATGNATFQTAAPTWQDWDEGHLTHSRLVAVDDAGRVLGWAALSPVSGRCVYGGVGEVSVYVAAEARGQGVGQRLLGALVAESERQGMWTLQAGIFPENKASVRLHETQGFRLVGRRERIGQLHGVWRDTVLLERRSEVVGAV</sequence>
<comment type="caution">
    <text evidence="4">The sequence shown here is derived from an EMBL/GenBank/DDBJ whole genome shotgun (WGS) entry which is preliminary data.</text>
</comment>